<organism evidence="2 3">
    <name type="scientific">Panicum virgatum</name>
    <name type="common">Blackwell switchgrass</name>
    <dbReference type="NCBI Taxonomy" id="38727"/>
    <lineage>
        <taxon>Eukaryota</taxon>
        <taxon>Viridiplantae</taxon>
        <taxon>Streptophyta</taxon>
        <taxon>Embryophyta</taxon>
        <taxon>Tracheophyta</taxon>
        <taxon>Spermatophyta</taxon>
        <taxon>Magnoliopsida</taxon>
        <taxon>Liliopsida</taxon>
        <taxon>Poales</taxon>
        <taxon>Poaceae</taxon>
        <taxon>PACMAD clade</taxon>
        <taxon>Panicoideae</taxon>
        <taxon>Panicodae</taxon>
        <taxon>Paniceae</taxon>
        <taxon>Panicinae</taxon>
        <taxon>Panicum</taxon>
        <taxon>Panicum sect. Hiantes</taxon>
    </lineage>
</organism>
<evidence type="ECO:0000313" key="3">
    <source>
        <dbReference type="Proteomes" id="UP000823388"/>
    </source>
</evidence>
<keyword evidence="1" id="KW-0472">Membrane</keyword>
<proteinExistence type="predicted"/>
<sequence>MASLSTLTVFFGFYVVFCCLDLLEEAAAMTRTAQSAGLPCLAAAALAPAVLATLALTPPLQYAHVRELGRADAGAGARLVARLLARATLLVAVVAILSAAAVRHGGAGGVLDLGGADDVGWLKE</sequence>
<dbReference type="EMBL" id="CM029044">
    <property type="protein sequence ID" value="KAG2604877.1"/>
    <property type="molecule type" value="Genomic_DNA"/>
</dbReference>
<feature type="transmembrane region" description="Helical" evidence="1">
    <location>
        <begin position="6"/>
        <end position="23"/>
    </location>
</feature>
<dbReference type="AlphaFoldDB" id="A0A8T0T3H6"/>
<comment type="caution">
    <text evidence="2">The sequence shown here is derived from an EMBL/GenBank/DDBJ whole genome shotgun (WGS) entry which is preliminary data.</text>
</comment>
<evidence type="ECO:0000256" key="1">
    <source>
        <dbReference type="SAM" id="Phobius"/>
    </source>
</evidence>
<feature type="transmembrane region" description="Helical" evidence="1">
    <location>
        <begin position="83"/>
        <end position="102"/>
    </location>
</feature>
<evidence type="ECO:0000313" key="2">
    <source>
        <dbReference type="EMBL" id="KAG2604877.1"/>
    </source>
</evidence>
<protein>
    <submittedName>
        <fullName evidence="2">Uncharacterized protein</fullName>
    </submittedName>
</protein>
<name>A0A8T0T3H6_PANVG</name>
<keyword evidence="3" id="KW-1185">Reference proteome</keyword>
<feature type="transmembrane region" description="Helical" evidence="1">
    <location>
        <begin position="35"/>
        <end position="56"/>
    </location>
</feature>
<dbReference type="OrthoDB" id="10585180at2759"/>
<keyword evidence="1" id="KW-1133">Transmembrane helix</keyword>
<reference evidence="2 3" key="1">
    <citation type="submission" date="2020-05" db="EMBL/GenBank/DDBJ databases">
        <title>WGS assembly of Panicum virgatum.</title>
        <authorList>
            <person name="Lovell J.T."/>
            <person name="Jenkins J."/>
            <person name="Shu S."/>
            <person name="Juenger T.E."/>
            <person name="Schmutz J."/>
        </authorList>
    </citation>
    <scope>NUCLEOTIDE SEQUENCE [LARGE SCALE GENOMIC DNA]</scope>
    <source>
        <strain evidence="3">cv. AP13</strain>
    </source>
</reference>
<dbReference type="Proteomes" id="UP000823388">
    <property type="component" value="Chromosome 4N"/>
</dbReference>
<gene>
    <name evidence="2" type="ORF">PVAP13_4NG128319</name>
</gene>
<keyword evidence="1" id="KW-0812">Transmembrane</keyword>
<accession>A0A8T0T3H6</accession>